<protein>
    <submittedName>
        <fullName evidence="1">Uncharacterized protein</fullName>
    </submittedName>
</protein>
<dbReference type="EMBL" id="GBRH01278866">
    <property type="protein sequence ID" value="JAD19029.1"/>
    <property type="molecule type" value="Transcribed_RNA"/>
</dbReference>
<evidence type="ECO:0000313" key="1">
    <source>
        <dbReference type="EMBL" id="JAD19029.1"/>
    </source>
</evidence>
<reference evidence="1" key="1">
    <citation type="submission" date="2014-09" db="EMBL/GenBank/DDBJ databases">
        <authorList>
            <person name="Magalhaes I.L.F."/>
            <person name="Oliveira U."/>
            <person name="Santos F.R."/>
            <person name="Vidigal T.H.D.A."/>
            <person name="Brescovit A.D."/>
            <person name="Santos A.J."/>
        </authorList>
    </citation>
    <scope>NUCLEOTIDE SEQUENCE</scope>
    <source>
        <tissue evidence="1">Shoot tissue taken approximately 20 cm above the soil surface</tissue>
    </source>
</reference>
<organism evidence="1">
    <name type="scientific">Arundo donax</name>
    <name type="common">Giant reed</name>
    <name type="synonym">Donax arundinaceus</name>
    <dbReference type="NCBI Taxonomy" id="35708"/>
    <lineage>
        <taxon>Eukaryota</taxon>
        <taxon>Viridiplantae</taxon>
        <taxon>Streptophyta</taxon>
        <taxon>Embryophyta</taxon>
        <taxon>Tracheophyta</taxon>
        <taxon>Spermatophyta</taxon>
        <taxon>Magnoliopsida</taxon>
        <taxon>Liliopsida</taxon>
        <taxon>Poales</taxon>
        <taxon>Poaceae</taxon>
        <taxon>PACMAD clade</taxon>
        <taxon>Arundinoideae</taxon>
        <taxon>Arundineae</taxon>
        <taxon>Arundo</taxon>
    </lineage>
</organism>
<name>A0A0A8XYG4_ARUDO</name>
<reference evidence="1" key="2">
    <citation type="journal article" date="2015" name="Data Brief">
        <title>Shoot transcriptome of the giant reed, Arundo donax.</title>
        <authorList>
            <person name="Barrero R.A."/>
            <person name="Guerrero F.D."/>
            <person name="Moolhuijzen P."/>
            <person name="Goolsby J.A."/>
            <person name="Tidwell J."/>
            <person name="Bellgard S.E."/>
            <person name="Bellgard M.I."/>
        </authorList>
    </citation>
    <scope>NUCLEOTIDE SEQUENCE</scope>
    <source>
        <tissue evidence="1">Shoot tissue taken approximately 20 cm above the soil surface</tissue>
    </source>
</reference>
<proteinExistence type="predicted"/>
<sequence>MCALLVAASCFQF</sequence>
<accession>A0A0A8XYG4</accession>